<dbReference type="PANTHER" id="PTHR20929">
    <property type="entry name" value="LUNG ADENOMA SUSCEPTIBILITY 1-RELATED"/>
    <property type="match status" value="1"/>
</dbReference>
<evidence type="ECO:0000256" key="1">
    <source>
        <dbReference type="ARBA" id="ARBA00024332"/>
    </source>
</evidence>
<organism evidence="4">
    <name type="scientific">Trypanosoma congolense (strain IL3000)</name>
    <dbReference type="NCBI Taxonomy" id="1068625"/>
    <lineage>
        <taxon>Eukaryota</taxon>
        <taxon>Discoba</taxon>
        <taxon>Euglenozoa</taxon>
        <taxon>Kinetoplastea</taxon>
        <taxon>Metakinetoplastina</taxon>
        <taxon>Trypanosomatida</taxon>
        <taxon>Trypanosomatidae</taxon>
        <taxon>Trypanosoma</taxon>
        <taxon>Nannomonas</taxon>
    </lineage>
</organism>
<dbReference type="GO" id="GO:0005930">
    <property type="term" value="C:axoneme"/>
    <property type="evidence" value="ECO:0007669"/>
    <property type="project" value="TreeGrafter"/>
</dbReference>
<comment type="similarity">
    <text evidence="1">Belongs to the DNAI7 family.</text>
</comment>
<dbReference type="EMBL" id="HE575317">
    <property type="protein sequence ID" value="CCC89946.1"/>
    <property type="molecule type" value="Genomic_DNA"/>
</dbReference>
<sequence>MPPKDPKAAGKGNKDEKVKKPKQSQIVLNKAIETADKLFKMHERERVKMETADRFALQKSSLDEATEKERLRQDQEIYTEFLDELEERKVLAYKEYEKHRLWNLIPEASRLPPIRSQSAINTFLSAWRDREKVNTLYFPSVEVHIKRDSSGNFPRVQRFHKGELGISQAACRRMLTEELNQCVTAYELVEKIRLEADRSLTFGQTADLDFFNENIGNVCEQVMDSFDFVTSHALLNYDIALDGPESEFLTVAIPPTDPVTKFGLWVKVKETTRSFASLVFPTVSVRLDPKSTALPKLPKALGLSKENVAVRVVQVRFDPYGHYGCTGKEYYALPCVIRVDLLNFTERPKQSGDWLFRSETEEAHKLDIVPYPPPVLEGTEESPVLRVSFEVPSTIAMRQPTLLIGKWVEKSKEWEPCSHTTAASELSMPERMCSFAVGEFGTFTILQGKGFDVPYEYWRLQPVSCDEVIMVLEGRHRGEASDREFRILIHDAKCKLIYPNDPELTLLREQWMEPATLVRLLSQAGFNFLLHDDDAVYLEGIVPKSSALENKVYADIAQFCLFYVIAGSRHNKCGEDPNLALFRMSTRTHLDADDAPDLLRESTDGWHSVRYQTHCCAFAAFDEVSDVPDLRILEGHETHLNLYTLLLKEKGEEVRLLSLHRTNFLLRRCVYQLLSLVRPLTWG</sequence>
<dbReference type="GO" id="GO:0048487">
    <property type="term" value="F:beta-tubulin binding"/>
    <property type="evidence" value="ECO:0007669"/>
    <property type="project" value="TreeGrafter"/>
</dbReference>
<feature type="region of interest" description="Disordered" evidence="2">
    <location>
        <begin position="1"/>
        <end position="25"/>
    </location>
</feature>
<evidence type="ECO:0000259" key="3">
    <source>
        <dbReference type="Pfam" id="PF15927"/>
    </source>
</evidence>
<evidence type="ECO:0000256" key="2">
    <source>
        <dbReference type="SAM" id="MobiDB-lite"/>
    </source>
</evidence>
<evidence type="ECO:0000313" key="4">
    <source>
        <dbReference type="EMBL" id="CCC89946.1"/>
    </source>
</evidence>
<dbReference type="VEuPathDB" id="TriTrypDB:TcIL3000_4_280"/>
<protein>
    <submittedName>
        <fullName evidence="4">Uncharacterized protein TCIL3000_4_280</fullName>
    </submittedName>
</protein>
<proteinExistence type="inferred from homology"/>
<feature type="domain" description="IC97/Casc1 N-terminal" evidence="3">
    <location>
        <begin position="40"/>
        <end position="134"/>
    </location>
</feature>
<gene>
    <name evidence="4" type="ORF">TCIL3000_4_280</name>
</gene>
<dbReference type="InterPro" id="IPR023247">
    <property type="entry name" value="IC97/Dnai7-like"/>
</dbReference>
<reference evidence="4" key="1">
    <citation type="journal article" date="2012" name="Proc. Natl. Acad. Sci. U.S.A.">
        <title>Antigenic diversity is generated by distinct evolutionary mechanisms in African trypanosome species.</title>
        <authorList>
            <person name="Jackson A.P."/>
            <person name="Berry A."/>
            <person name="Aslett M."/>
            <person name="Allison H.C."/>
            <person name="Burton P."/>
            <person name="Vavrova-Anderson J."/>
            <person name="Brown R."/>
            <person name="Browne H."/>
            <person name="Corton N."/>
            <person name="Hauser H."/>
            <person name="Gamble J."/>
            <person name="Gilderthorp R."/>
            <person name="Marcello L."/>
            <person name="McQuillan J."/>
            <person name="Otto T.D."/>
            <person name="Quail M.A."/>
            <person name="Sanders M.J."/>
            <person name="van Tonder A."/>
            <person name="Ginger M.L."/>
            <person name="Field M.C."/>
            <person name="Barry J.D."/>
            <person name="Hertz-Fowler C."/>
            <person name="Berriman M."/>
        </authorList>
    </citation>
    <scope>NUCLEOTIDE SEQUENCE</scope>
    <source>
        <strain evidence="4">IL3000</strain>
    </source>
</reference>
<dbReference type="InterPro" id="IPR031826">
    <property type="entry name" value="IC97/Casc1_N"/>
</dbReference>
<accession>G0UKP1</accession>
<dbReference type="PANTHER" id="PTHR20929:SF11">
    <property type="entry name" value="DYNEIN AXONEMAL INTERMEDIATE CHAIN 7"/>
    <property type="match status" value="1"/>
</dbReference>
<feature type="compositionally biased region" description="Basic and acidic residues" evidence="2">
    <location>
        <begin position="1"/>
        <end position="18"/>
    </location>
</feature>
<dbReference type="GO" id="GO:0008017">
    <property type="term" value="F:microtubule binding"/>
    <property type="evidence" value="ECO:0007669"/>
    <property type="project" value="TreeGrafter"/>
</dbReference>
<dbReference type="Pfam" id="PF15927">
    <property type="entry name" value="Casc1_N"/>
    <property type="match status" value="1"/>
</dbReference>
<dbReference type="AlphaFoldDB" id="G0UKP1"/>
<name>G0UKP1_TRYCI</name>